<comment type="caution">
    <text evidence="1">The sequence shown here is derived from an EMBL/GenBank/DDBJ whole genome shotgun (WGS) entry which is preliminary data.</text>
</comment>
<keyword evidence="2" id="KW-1185">Reference proteome</keyword>
<evidence type="ECO:0000313" key="1">
    <source>
        <dbReference type="EMBL" id="GAA3698863.1"/>
    </source>
</evidence>
<organism evidence="1 2">
    <name type="scientific">Sphingomonas cynarae</name>
    <dbReference type="NCBI Taxonomy" id="930197"/>
    <lineage>
        <taxon>Bacteria</taxon>
        <taxon>Pseudomonadati</taxon>
        <taxon>Pseudomonadota</taxon>
        <taxon>Alphaproteobacteria</taxon>
        <taxon>Sphingomonadales</taxon>
        <taxon>Sphingomonadaceae</taxon>
        <taxon>Sphingomonas</taxon>
    </lineage>
</organism>
<proteinExistence type="predicted"/>
<dbReference type="EMBL" id="BAABBF010000001">
    <property type="protein sequence ID" value="GAA3698863.1"/>
    <property type="molecule type" value="Genomic_DNA"/>
</dbReference>
<evidence type="ECO:0000313" key="2">
    <source>
        <dbReference type="Proteomes" id="UP001500523"/>
    </source>
</evidence>
<sequence>MTGNIPKAQPQIRTFNPEARMIDMLPPGLTSDFFRRLFHLSVNDREHTLDALVDIVGIGGEQEAARVAFDLVMPIGQEQLLDTAEGRYSLMVRAGAILSAFSNPWPSVALH</sequence>
<protein>
    <submittedName>
        <fullName evidence="1">Uncharacterized protein</fullName>
    </submittedName>
</protein>
<gene>
    <name evidence="1" type="ORF">GCM10022268_06500</name>
</gene>
<dbReference type="Proteomes" id="UP001500523">
    <property type="component" value="Unassembled WGS sequence"/>
</dbReference>
<accession>A0ABP7CZT6</accession>
<name>A0ABP7CZT6_9SPHN</name>
<reference evidence="2" key="1">
    <citation type="journal article" date="2019" name="Int. J. Syst. Evol. Microbiol.">
        <title>The Global Catalogue of Microorganisms (GCM) 10K type strain sequencing project: providing services to taxonomists for standard genome sequencing and annotation.</title>
        <authorList>
            <consortium name="The Broad Institute Genomics Platform"/>
            <consortium name="The Broad Institute Genome Sequencing Center for Infectious Disease"/>
            <person name="Wu L."/>
            <person name="Ma J."/>
        </authorList>
    </citation>
    <scope>NUCLEOTIDE SEQUENCE [LARGE SCALE GENOMIC DNA]</scope>
    <source>
        <strain evidence="2">JCM 17498</strain>
    </source>
</reference>